<gene>
    <name evidence="1" type="ORF">FCALED_LOCUS12511</name>
</gene>
<dbReference type="AlphaFoldDB" id="A0A9N9EMY9"/>
<keyword evidence="2" id="KW-1185">Reference proteome</keyword>
<dbReference type="EMBL" id="CAJVPQ010006134">
    <property type="protein sequence ID" value="CAG8681151.1"/>
    <property type="molecule type" value="Genomic_DNA"/>
</dbReference>
<organism evidence="1 2">
    <name type="scientific">Funneliformis caledonium</name>
    <dbReference type="NCBI Taxonomy" id="1117310"/>
    <lineage>
        <taxon>Eukaryota</taxon>
        <taxon>Fungi</taxon>
        <taxon>Fungi incertae sedis</taxon>
        <taxon>Mucoromycota</taxon>
        <taxon>Glomeromycotina</taxon>
        <taxon>Glomeromycetes</taxon>
        <taxon>Glomerales</taxon>
        <taxon>Glomeraceae</taxon>
        <taxon>Funneliformis</taxon>
    </lineage>
</organism>
<dbReference type="OrthoDB" id="2246976at2759"/>
<evidence type="ECO:0000313" key="1">
    <source>
        <dbReference type="EMBL" id="CAG8681151.1"/>
    </source>
</evidence>
<evidence type="ECO:0000313" key="2">
    <source>
        <dbReference type="Proteomes" id="UP000789570"/>
    </source>
</evidence>
<proteinExistence type="predicted"/>
<dbReference type="Proteomes" id="UP000789570">
    <property type="component" value="Unassembled WGS sequence"/>
</dbReference>
<sequence length="129" mass="15111">MTKKEEELSEIEAYMADSQEEYEEETDLLPLDYNLWNEENPIYLTLAFKKEFEVNLAIFLAETSKENIWKIKDDLQVGPLVDNLVKHNILTNDHDPVTTGAYKCKDPVKLNFLKNEIKYIKENGIIRKS</sequence>
<protein>
    <submittedName>
        <fullName evidence="1">12754_t:CDS:1</fullName>
    </submittedName>
</protein>
<name>A0A9N9EMY9_9GLOM</name>
<comment type="caution">
    <text evidence="1">The sequence shown here is derived from an EMBL/GenBank/DDBJ whole genome shotgun (WGS) entry which is preliminary data.</text>
</comment>
<reference evidence="1" key="1">
    <citation type="submission" date="2021-06" db="EMBL/GenBank/DDBJ databases">
        <authorList>
            <person name="Kallberg Y."/>
            <person name="Tangrot J."/>
            <person name="Rosling A."/>
        </authorList>
    </citation>
    <scope>NUCLEOTIDE SEQUENCE</scope>
    <source>
        <strain evidence="1">UK204</strain>
    </source>
</reference>
<feature type="non-terminal residue" evidence="1">
    <location>
        <position position="1"/>
    </location>
</feature>
<accession>A0A9N9EMY9</accession>